<evidence type="ECO:0000313" key="2">
    <source>
        <dbReference type="EMBL" id="KIO09628.1"/>
    </source>
</evidence>
<evidence type="ECO:0000313" key="3">
    <source>
        <dbReference type="Proteomes" id="UP000054217"/>
    </source>
</evidence>
<evidence type="ECO:0000256" key="1">
    <source>
        <dbReference type="SAM" id="MobiDB-lite"/>
    </source>
</evidence>
<feature type="region of interest" description="Disordered" evidence="1">
    <location>
        <begin position="1"/>
        <end position="37"/>
    </location>
</feature>
<dbReference type="AlphaFoldDB" id="A0A0C3JKF9"/>
<dbReference type="HOGENOM" id="CLU_2942722_0_0_1"/>
<dbReference type="EMBL" id="KN831954">
    <property type="protein sequence ID" value="KIO09628.1"/>
    <property type="molecule type" value="Genomic_DNA"/>
</dbReference>
<name>A0A0C3JKF9_PISTI</name>
<gene>
    <name evidence="2" type="ORF">M404DRAFT_996459</name>
</gene>
<dbReference type="InParanoid" id="A0A0C3JKF9"/>
<protein>
    <submittedName>
        <fullName evidence="2">Uncharacterized protein</fullName>
    </submittedName>
</protein>
<reference evidence="3" key="2">
    <citation type="submission" date="2015-01" db="EMBL/GenBank/DDBJ databases">
        <title>Evolutionary Origins and Diversification of the Mycorrhizal Mutualists.</title>
        <authorList>
            <consortium name="DOE Joint Genome Institute"/>
            <consortium name="Mycorrhizal Genomics Consortium"/>
            <person name="Kohler A."/>
            <person name="Kuo A."/>
            <person name="Nagy L.G."/>
            <person name="Floudas D."/>
            <person name="Copeland A."/>
            <person name="Barry K.W."/>
            <person name="Cichocki N."/>
            <person name="Veneault-Fourrey C."/>
            <person name="LaButti K."/>
            <person name="Lindquist E.A."/>
            <person name="Lipzen A."/>
            <person name="Lundell T."/>
            <person name="Morin E."/>
            <person name="Murat C."/>
            <person name="Riley R."/>
            <person name="Ohm R."/>
            <person name="Sun H."/>
            <person name="Tunlid A."/>
            <person name="Henrissat B."/>
            <person name="Grigoriev I.V."/>
            <person name="Hibbett D.S."/>
            <person name="Martin F."/>
        </authorList>
    </citation>
    <scope>NUCLEOTIDE SEQUENCE [LARGE SCALE GENOMIC DNA]</scope>
    <source>
        <strain evidence="3">Marx 270</strain>
    </source>
</reference>
<organism evidence="2 3">
    <name type="scientific">Pisolithus tinctorius Marx 270</name>
    <dbReference type="NCBI Taxonomy" id="870435"/>
    <lineage>
        <taxon>Eukaryota</taxon>
        <taxon>Fungi</taxon>
        <taxon>Dikarya</taxon>
        <taxon>Basidiomycota</taxon>
        <taxon>Agaricomycotina</taxon>
        <taxon>Agaricomycetes</taxon>
        <taxon>Agaricomycetidae</taxon>
        <taxon>Boletales</taxon>
        <taxon>Sclerodermatineae</taxon>
        <taxon>Pisolithaceae</taxon>
        <taxon>Pisolithus</taxon>
    </lineage>
</organism>
<proteinExistence type="predicted"/>
<sequence length="60" mass="6815">MLVQLEDSNGVSEFQEGGNQRLNAVGDENQSGISRDSLNKLSSEYTYAWMPYQLMLPHKH</sequence>
<reference evidence="2 3" key="1">
    <citation type="submission" date="2014-04" db="EMBL/GenBank/DDBJ databases">
        <authorList>
            <consortium name="DOE Joint Genome Institute"/>
            <person name="Kuo A."/>
            <person name="Kohler A."/>
            <person name="Costa M.D."/>
            <person name="Nagy L.G."/>
            <person name="Floudas D."/>
            <person name="Copeland A."/>
            <person name="Barry K.W."/>
            <person name="Cichocki N."/>
            <person name="Veneault-Fourrey C."/>
            <person name="LaButti K."/>
            <person name="Lindquist E.A."/>
            <person name="Lipzen A."/>
            <person name="Lundell T."/>
            <person name="Morin E."/>
            <person name="Murat C."/>
            <person name="Sun H."/>
            <person name="Tunlid A."/>
            <person name="Henrissat B."/>
            <person name="Grigoriev I.V."/>
            <person name="Hibbett D.S."/>
            <person name="Martin F."/>
            <person name="Nordberg H.P."/>
            <person name="Cantor M.N."/>
            <person name="Hua S.X."/>
        </authorList>
    </citation>
    <scope>NUCLEOTIDE SEQUENCE [LARGE SCALE GENOMIC DNA]</scope>
    <source>
        <strain evidence="2 3">Marx 270</strain>
    </source>
</reference>
<dbReference type="Proteomes" id="UP000054217">
    <property type="component" value="Unassembled WGS sequence"/>
</dbReference>
<accession>A0A0C3JKF9</accession>
<keyword evidence="3" id="KW-1185">Reference proteome</keyword>